<reference evidence="3" key="1">
    <citation type="submission" date="2016-11" db="EMBL/GenBank/DDBJ databases">
        <authorList>
            <person name="Varghese N."/>
            <person name="Submissions S."/>
        </authorList>
    </citation>
    <scope>NUCLEOTIDE SEQUENCE [LARGE SCALE GENOMIC DNA]</scope>
    <source>
        <strain evidence="3">DSM 19858</strain>
    </source>
</reference>
<dbReference type="AlphaFoldDB" id="A0A1M6LUM7"/>
<name>A0A1M6LUM7_9FLAO</name>
<dbReference type="EMBL" id="FQYU01000008">
    <property type="protein sequence ID" value="SHJ74947.1"/>
    <property type="molecule type" value="Genomic_DNA"/>
</dbReference>
<keyword evidence="1" id="KW-0732">Signal</keyword>
<feature type="signal peptide" evidence="1">
    <location>
        <begin position="1"/>
        <end position="24"/>
    </location>
</feature>
<proteinExistence type="predicted"/>
<sequence length="183" mass="20450">MKFLFKYMLLCSVALATLSSCVESQDFGQYDEIEVTPTLEASMLYVEAPESMINEAPSNYVFSQNFNFDAFSYDEFSERVLDGSVTYVIENTTSKPLDITIEFLDEQDNVLGPVDTFEIPATPSGEQQYIVYYGDAGYSIDIIKNTSSIRVTAVNRGDNSSISVEADPKVTIKSSAKFRVRLK</sequence>
<dbReference type="OrthoDB" id="1448832at2"/>
<evidence type="ECO:0008006" key="4">
    <source>
        <dbReference type="Google" id="ProtNLM"/>
    </source>
</evidence>
<organism evidence="2 3">
    <name type="scientific">Pseudozobellia thermophila</name>
    <dbReference type="NCBI Taxonomy" id="192903"/>
    <lineage>
        <taxon>Bacteria</taxon>
        <taxon>Pseudomonadati</taxon>
        <taxon>Bacteroidota</taxon>
        <taxon>Flavobacteriia</taxon>
        <taxon>Flavobacteriales</taxon>
        <taxon>Flavobacteriaceae</taxon>
        <taxon>Pseudozobellia</taxon>
    </lineage>
</organism>
<protein>
    <recommendedName>
        <fullName evidence="4">DUF1735 domain-containing protein</fullName>
    </recommendedName>
</protein>
<evidence type="ECO:0000256" key="1">
    <source>
        <dbReference type="SAM" id="SignalP"/>
    </source>
</evidence>
<dbReference type="RefSeq" id="WP_072994991.1">
    <property type="nucleotide sequence ID" value="NZ_FQYU01000008.1"/>
</dbReference>
<dbReference type="STRING" id="192903.SAMN04488513_10859"/>
<dbReference type="Proteomes" id="UP000184543">
    <property type="component" value="Unassembled WGS sequence"/>
</dbReference>
<feature type="chain" id="PRO_5013065047" description="DUF1735 domain-containing protein" evidence="1">
    <location>
        <begin position="25"/>
        <end position="183"/>
    </location>
</feature>
<keyword evidence="3" id="KW-1185">Reference proteome</keyword>
<dbReference type="PROSITE" id="PS51257">
    <property type="entry name" value="PROKAR_LIPOPROTEIN"/>
    <property type="match status" value="1"/>
</dbReference>
<evidence type="ECO:0000313" key="2">
    <source>
        <dbReference type="EMBL" id="SHJ74947.1"/>
    </source>
</evidence>
<gene>
    <name evidence="2" type="ORF">SAMN04488513_10859</name>
</gene>
<evidence type="ECO:0000313" key="3">
    <source>
        <dbReference type="Proteomes" id="UP000184543"/>
    </source>
</evidence>
<accession>A0A1M6LUM7</accession>